<organism evidence="2 3">
    <name type="scientific">Phytophthora fragariaefolia</name>
    <dbReference type="NCBI Taxonomy" id="1490495"/>
    <lineage>
        <taxon>Eukaryota</taxon>
        <taxon>Sar</taxon>
        <taxon>Stramenopiles</taxon>
        <taxon>Oomycota</taxon>
        <taxon>Peronosporomycetes</taxon>
        <taxon>Peronosporales</taxon>
        <taxon>Peronosporaceae</taxon>
        <taxon>Phytophthora</taxon>
    </lineage>
</organism>
<evidence type="ECO:0000313" key="3">
    <source>
        <dbReference type="Proteomes" id="UP001165121"/>
    </source>
</evidence>
<dbReference type="EMBL" id="BSXT01002527">
    <property type="protein sequence ID" value="GMF49433.1"/>
    <property type="molecule type" value="Genomic_DNA"/>
</dbReference>
<comment type="caution">
    <text evidence="2">The sequence shown here is derived from an EMBL/GenBank/DDBJ whole genome shotgun (WGS) entry which is preliminary data.</text>
</comment>
<feature type="compositionally biased region" description="Basic and acidic residues" evidence="1">
    <location>
        <begin position="244"/>
        <end position="276"/>
    </location>
</feature>
<sequence length="291" mass="32976">MVGFGSVDQEGDVEMTVPQPISEFVKAPKLTAWSQPALVRFLRERRQYLSKVRERCMVTGEDENNVTFSIKSSVEPQILEHLAHYVLRTPVAEVTEEALRGEMERKAGNMMNDHVPDVVKLFAEGLKMDLREPDIEARVSKYFMEFDSLVEDQGLATWVGRGEAIDIAGRQRMKTRCKFLVDLLPEVLRIDVERLVSMTHRGAKADDVQLYDMIVERAVRQQHYHLMQAETKKAVQGQVRTKKGQSDGNRKSDTPRDAAKTSERGSAREKTARPPPRDGCGNLAQIPDVKL</sequence>
<proteinExistence type="predicted"/>
<protein>
    <submittedName>
        <fullName evidence="2">Unnamed protein product</fullName>
    </submittedName>
</protein>
<feature type="region of interest" description="Disordered" evidence="1">
    <location>
        <begin position="231"/>
        <end position="291"/>
    </location>
</feature>
<keyword evidence="3" id="KW-1185">Reference proteome</keyword>
<evidence type="ECO:0000256" key="1">
    <source>
        <dbReference type="SAM" id="MobiDB-lite"/>
    </source>
</evidence>
<evidence type="ECO:0000313" key="2">
    <source>
        <dbReference type="EMBL" id="GMF49433.1"/>
    </source>
</evidence>
<accession>A0A9W6Y0X9</accession>
<name>A0A9W6Y0X9_9STRA</name>
<reference evidence="2" key="1">
    <citation type="submission" date="2023-04" db="EMBL/GenBank/DDBJ databases">
        <title>Phytophthora fragariaefolia NBRC 109709.</title>
        <authorList>
            <person name="Ichikawa N."/>
            <person name="Sato H."/>
            <person name="Tonouchi N."/>
        </authorList>
    </citation>
    <scope>NUCLEOTIDE SEQUENCE</scope>
    <source>
        <strain evidence="2">NBRC 109709</strain>
    </source>
</reference>
<dbReference type="AlphaFoldDB" id="A0A9W6Y0X9"/>
<dbReference type="OrthoDB" id="124620at2759"/>
<dbReference type="Proteomes" id="UP001165121">
    <property type="component" value="Unassembled WGS sequence"/>
</dbReference>
<gene>
    <name evidence="2" type="ORF">Pfra01_001954100</name>
</gene>